<protein>
    <recommendedName>
        <fullName evidence="6">Bacterial repeat domain-containing protein</fullName>
    </recommendedName>
</protein>
<keyword evidence="1" id="KW-0812">Transmembrane</keyword>
<dbReference type="InterPro" id="IPR044060">
    <property type="entry name" value="Bacterial_rp_domain"/>
</dbReference>
<feature type="domain" description="MBG" evidence="2">
    <location>
        <begin position="2114"/>
        <end position="2186"/>
    </location>
</feature>
<feature type="domain" description="MBG" evidence="2">
    <location>
        <begin position="2525"/>
        <end position="2594"/>
    </location>
</feature>
<organism evidence="4 5">
    <name type="scientific">Candidatus Fimimonas gallinarum</name>
    <dbReference type="NCBI Taxonomy" id="2840821"/>
    <lineage>
        <taxon>Bacteria</taxon>
        <taxon>Pseudomonadati</taxon>
        <taxon>Myxococcota</taxon>
        <taxon>Myxococcia</taxon>
        <taxon>Myxococcales</taxon>
        <taxon>Cystobacterineae</taxon>
        <taxon>Myxococcaceae</taxon>
        <taxon>Myxococcaceae incertae sedis</taxon>
        <taxon>Candidatus Fimimonas</taxon>
    </lineage>
</organism>
<feature type="domain" description="MBG" evidence="2">
    <location>
        <begin position="2759"/>
        <end position="2825"/>
    </location>
</feature>
<evidence type="ECO:0000313" key="5">
    <source>
        <dbReference type="Proteomes" id="UP000824200"/>
    </source>
</evidence>
<gene>
    <name evidence="4" type="ORF">IAC95_01655</name>
</gene>
<evidence type="ECO:0008006" key="6">
    <source>
        <dbReference type="Google" id="ProtNLM"/>
    </source>
</evidence>
<dbReference type="Pfam" id="PF18998">
    <property type="entry name" value="Flg_new_2"/>
    <property type="match status" value="1"/>
</dbReference>
<evidence type="ECO:0000313" key="4">
    <source>
        <dbReference type="EMBL" id="HIR65578.1"/>
    </source>
</evidence>
<keyword evidence="1" id="KW-1133">Transmembrane helix</keyword>
<feature type="domain" description="MBG" evidence="2">
    <location>
        <begin position="2450"/>
        <end position="2519"/>
    </location>
</feature>
<dbReference type="Proteomes" id="UP000824200">
    <property type="component" value="Unassembled WGS sequence"/>
</dbReference>
<dbReference type="EMBL" id="DVHL01000015">
    <property type="protein sequence ID" value="HIR65578.1"/>
    <property type="molecule type" value="Genomic_DNA"/>
</dbReference>
<reference evidence="4" key="2">
    <citation type="journal article" date="2021" name="PeerJ">
        <title>Extensive microbial diversity within the chicken gut microbiome revealed by metagenomics and culture.</title>
        <authorList>
            <person name="Gilroy R."/>
            <person name="Ravi A."/>
            <person name="Getino M."/>
            <person name="Pursley I."/>
            <person name="Horton D.L."/>
            <person name="Alikhan N.F."/>
            <person name="Baker D."/>
            <person name="Gharbi K."/>
            <person name="Hall N."/>
            <person name="Watson M."/>
            <person name="Adriaenssens E.M."/>
            <person name="Foster-Nyarko E."/>
            <person name="Jarju S."/>
            <person name="Secka A."/>
            <person name="Antonio M."/>
            <person name="Oren A."/>
            <person name="Chaudhuri R.R."/>
            <person name="La Ragione R."/>
            <person name="Hildebrand F."/>
            <person name="Pallen M.J."/>
        </authorList>
    </citation>
    <scope>NUCLEOTIDE SEQUENCE</scope>
    <source>
        <strain evidence="4">CHK121-14286</strain>
    </source>
</reference>
<reference evidence="4" key="1">
    <citation type="submission" date="2020-10" db="EMBL/GenBank/DDBJ databases">
        <authorList>
            <person name="Gilroy R."/>
        </authorList>
    </citation>
    <scope>NUCLEOTIDE SEQUENCE</scope>
    <source>
        <strain evidence="4">CHK121-14286</strain>
    </source>
</reference>
<accession>A0A9D1E305</accession>
<feature type="domain" description="MBG" evidence="2">
    <location>
        <begin position="2604"/>
        <end position="2677"/>
    </location>
</feature>
<dbReference type="InterPro" id="IPR041286">
    <property type="entry name" value="MBG_2"/>
</dbReference>
<feature type="domain" description="Bacterial repeat" evidence="3">
    <location>
        <begin position="1260"/>
        <end position="1331"/>
    </location>
</feature>
<feature type="domain" description="MBG" evidence="2">
    <location>
        <begin position="2192"/>
        <end position="2258"/>
    </location>
</feature>
<dbReference type="Pfam" id="PF18676">
    <property type="entry name" value="MBG_2"/>
    <property type="match status" value="7"/>
</dbReference>
<name>A0A9D1E305_9BACT</name>
<proteinExistence type="predicted"/>
<evidence type="ECO:0000259" key="3">
    <source>
        <dbReference type="Pfam" id="PF18998"/>
    </source>
</evidence>
<evidence type="ECO:0000259" key="2">
    <source>
        <dbReference type="Pfam" id="PF18676"/>
    </source>
</evidence>
<evidence type="ECO:0000256" key="1">
    <source>
        <dbReference type="SAM" id="Phobius"/>
    </source>
</evidence>
<keyword evidence="1" id="KW-0472">Membrane</keyword>
<comment type="caution">
    <text evidence="4">The sequence shown here is derived from an EMBL/GenBank/DDBJ whole genome shotgun (WGS) entry which is preliminary data.</text>
</comment>
<sequence>MTTSKCKILKAIALPLLAIIFVASVLLGVFADRIDFFANADSQTPTSTNPNAWDGVSSDTSFYTFSSNTLHIYTPNQLKGLQTLAGNGFTFEGLTVQLEADIDLGGHDWYPIENFAGIFDGNGHTVSNGVLNIVGSANVGFFGTVDKIVTIKNLTLKNFSSKVSKEQLNSKSVGLLLGENTANGTRIINCDVVDSALKFQTAGYPDSGKNGLLVGRSKAAILIDGCTIANSTLYEASSMGYRFGGILGGNTASEYDSVVRNCNMWNTYLLSYRNPESGTNYGLICGEGNAVTVENFHTNMINYTAGSFYNGKYDLSQVGLSQQVVSALDNYPLYDAYAKIYTSRLFGGSSYFTGNTSYDGILLEKSFLVDGVDKLADVYGGHGSLALTENVQNVKIEFDVDVDAVVTVGGVTVEDTNPDGKIVEFAVGDGFKESVVNIYTDGIFVARYALTSGDMSFGFLMGNVAIDDSPYLLKVEGNTLHITENAANFAIQFNAPAPEGYVYMANGQQADESNRITFAEIPTVPIEITLASSEKIYELGNYNILVWNEIIPGNDSVYYRNVIADPNDDLTYWTFENGQFRHEYSGNTVTQVDFFVTGAESVTFDYDISWTYGSVGADNPNTFQILVDGEPAEYHTVNQGANNNTVPWSNTFELTASGESHVVSVYMKLLSQNKQSVVTLNVSTPSSADTSTTVSTANRQTPAKLSAVTPENLPSNAEKYSDNVYYTVTSGTTAENTWTLSDKQFVGYIGAGNLSSQDKTILTLYFFGVDSVTIDYLYNFSSSATTLYGALSITDITDGANTPLLSGICGSTDTNQTFSKKYDTVGNYVWEIAIEASMHFPSVHPQTAWINQITAGIAGIDVNISYNSEYGNVTNIYAFSDTPLVNGTFELGTKIQPWAVAKDGYKYVGYRINGGDLITSNGDIIMLTENTEIEFVFQPEIVIPDEKLADFTFEFTQGDNVISEQAKFYTNYTVEAYPSDNSLLLTAPYLGIGETAKLYVNDEFVLTMQEESETFYGLMYNIADNAKIDIVYGKEGSSDVTFTFFIQFEQPMEGNLIADESLMITWENDSLYPYTYNLGLSSADRAAYSAGNSGVHDSASAIKFTVHGNGVLFFDYYISSEDDSVYGDFGVFAINNETLKLDQDDNFLYDNNLLPFTGMTGTTYVSLAGNNPYMGYLGAELLEGNYQNENAEGGRLDDKAAGDLGWISWQIPINTDVTRSDVNDIYIGYSRGSLDNSETYEDTFAIANVRFVSQQYTISAEVSNEQGGSVTSDPEIPADGLTYSGGNYTLTATVNDGYTFYGWADSVSGELVSINKTYVATVTSNVSYTAIIEPNGTYTARINGNIYETLDDALTAANEGVTGDLILYKDVTFDKDSTIPEGIHLIVPYSATDTTGYKEGGNKDRVSWNVGVDPYITVTVNSGVTLTVDGQLTLGGVQHHLSQTAQGHTSGDYSQIVNNGNIVLNGDMNVIGRVTGNGVLTVNSGATLKQPFLVNNYSGGTNTLNYYEDGHFPFVQFATVNIECKQIINYGAKVSGSTSLFVLSSITTQDVVLMDAIENKEPSGEGSLLWMQQGSRIEVTYDGTKCVNELHGTTNEVHLGDSGLTTLDIYGNVTLGEFSLSGYGSFDMILALPYTYNIVVKEGTLTVPADRAYKIMPGAKVTVESGATLDVLGRLYVYDGLIQADKSGKLYPNSTTLTNYGFSASGNLVVDGTLKVGAGATFAGIVQTTGTSGVIEIAEGAKLTDTIKEGSEYGYTNDKTMLTLSARVFGLTHNTLTTLEAGKTYKAYSGKQFVLKSFSVDSAAGMDHTSETINQKMQGIFLVDEGEGLYGVYGDVYIGENVAGVTVNISGREYTTDENGKIDNAYLVIDTDGKFDYYTVGKQTNTFKGVYGTKEAFVTLTQVIKGGELDKNNNYLREFDTNGITKDLDVKAYITYYGGGKSEFFALTGDIADGKLVAKVTFTNATYPVLDSTVTVKQTSTAIATYIEEVNALATAEGSQLVTKATEAYEAYTALRDGRQNEELEFLEKYLASYEEYFKVAKSLAIVGQVNYGDRTATANVTYIDGTTAETTVNNPAYKVQNGAVVATFQWAGNYQEVAYTLSAETQNVAKVTLTVSVDNKKSVYGDELEKLTAQVSGLVNGDTQENVLVLTKAGTNNAGTHDITASLKGDYQYFYNLVATKGTYTVTKRAITVVIEDKTSVYGDKLETLTATTTDDVANADGLGNIVTLEKAVGTNAGTYAITGKCVSDNYTVTFTNESGDAQNGTYTVTKRATDVTVAEHADVMISKTDNIVFTAIRQYDKATLSGATFRILKDGVLVATVAANGDVSVAEGQKLAAGEYTVVAEYSDNNFEMTFVENTFTVVEENKYYTVDFGFQTATKVYDGTALNLNVTVKVADTQENVETFTVTLKKNGETVYSVCDVGNYEILVDVDGVVYTASYTVTKREIDVTIEDKTSVYGDSLVALTATTADSVANAEGLENIVSLAKQDGTAAGTYAITGSYDNGNYDITFTNGTYTITKREVTVTVNSASSLYGNDIASLTATVTEGSVLAGDVTVYTLSTTATSASNVGSYDITGTCTNNNYAVTFENETGSYTVTARPITVVIDDKTSVYGENLVSLTMRYAEGSLRLVGGQTLTQVVTLTKAQGTDAGTYAIAGSYTDGNYYITFTNGTYTITQRAITVTVDGKTSVYGDEIATLTGKVTSGSVLAGDGTVYTLSTTASDVGRYDITGTCTNDNYSITFANTKGSYTVTKRAITVVIDDKTSVYGETLETLTATTTDSVANADGIATIVALTKDEGATVGTYAITGKCVSDNYTVTFTNESGDSQNGTYTVTKRDITVTVTDVETDNTVTFEALTQKFRWTVSQGNIVDGDDLNVEVYLVIGGTEITADNFRATFCGGTHTLTARFDNDNYNISLQNGTLSVTLPRVTVVDVQTQYVYSGSAIVPFHWKTNISGYLESADEYSFKATYYAADDVNRENPLQIVNAGDYVMVVSIVHTSAYQFADEAQTEFDIHVAKKDISDSISFVGIEDVLIVTNEVFVSATADDYDVAIDVTLKRGETEVESVSVAGDYTATAVVNDVNYTGSKQRSFTAIADAYAKLNDFVQKVDKLDGTFTQAQAQLIVELRGIAQGFTQDELLQIENTPAFKTAYEEYKQAWTQFVQQATEKVELAEKTYDGLLAVVATVTAMLLAAGVVIKKWLSC</sequence>
<feature type="transmembrane region" description="Helical" evidence="1">
    <location>
        <begin position="3183"/>
        <end position="3202"/>
    </location>
</feature>
<feature type="domain" description="MBG" evidence="2">
    <location>
        <begin position="2683"/>
        <end position="2747"/>
    </location>
</feature>